<reference evidence="3" key="1">
    <citation type="submission" date="2022-07" db="EMBL/GenBank/DDBJ databases">
        <title>Isolation, identification, and degradation of a PFOSA degrading strain from sewage treatment plant.</title>
        <authorList>
            <person name="Zhang L."/>
            <person name="Huo Y."/>
        </authorList>
    </citation>
    <scope>NUCLEOTIDE SEQUENCE</scope>
    <source>
        <strain evidence="3">C1</strain>
    </source>
</reference>
<gene>
    <name evidence="3" type="ORF">NOX80_07040</name>
</gene>
<evidence type="ECO:0000259" key="2">
    <source>
        <dbReference type="Pfam" id="PF12919"/>
    </source>
</evidence>
<feature type="coiled-coil region" evidence="1">
    <location>
        <begin position="201"/>
        <end position="240"/>
    </location>
</feature>
<keyword evidence="4" id="KW-1185">Reference proteome</keyword>
<organism evidence="3 4">
    <name type="scientific">Flavobacterium cerinum</name>
    <dbReference type="NCBI Taxonomy" id="2502784"/>
    <lineage>
        <taxon>Bacteria</taxon>
        <taxon>Pseudomonadati</taxon>
        <taxon>Bacteroidota</taxon>
        <taxon>Flavobacteriia</taxon>
        <taxon>Flavobacteriales</taxon>
        <taxon>Flavobacteriaceae</taxon>
        <taxon>Flavobacterium</taxon>
    </lineage>
</organism>
<protein>
    <recommendedName>
        <fullName evidence="2">GT44 domain-containing protein</fullName>
    </recommendedName>
</protein>
<sequence>MPLPPPLPPPITTWDDFINPILEIAITPESREELETYFNSGIFNYLKENIDTYHNLTDHERMGETGLHLLLIIADNLTSIYELSLEPITTLLDNIPRGKQSFFQKLENISLNVGNNILSYGTQGPNLEDIFHLVNIAITFTAHDQTNIEAWCITQSRKKTPSEIFFWLDEHNILVHELFAELYLNATDQLIENWKVRYPERIAIIKNLNNLEKQIEELQEQQTENQTVELRNQISELENQFSILLVQNRPIYDEFKSLIPPIIIPLQDQAYNLIKNQPRVEWDNLRIRFMREQLKTSPLFLEKYNNKRNNYLEFLDNLKTELSQKYSNFTPRNVLEILDTNPDLARYYNREMLLRMDKRAAFNIFSLMVLKAEGGNVLETAALPQFNSAITNIIDLHTTTTRNLTRGRSINISICDDKSNVINAIIQRIATEKILSDIEPIDDYYNIATFGDKQKINAIWDALQQLPVEGFFKTIENNPIFKDYVKHTSEINMSSQRPSTNMISSRADAIGLQQIIYRVMEINSQIEQILPQLSTKITAASIRAFRNENTSVVYFGKDDPSGHGPGNELINIIYHYRLSRFNSQNNYNNFILTGNHAIESIQNKYFSQNYNEIYNKLISSSKYDPNKYTAYTSYLINDHSYTQINTSSIEDIIFNPEYSEISDFIELEKVLRFRDFFDRKAMQFYELGEEHSAESIQFLPQDLLLSSYEYPEGLCLSLSLLQGMADDYLDGATIFASDISAISGLQVDQFRNQLSQSDAQLYTEYSRQLRELNKAANKNFFNESTSVFQNTGSATLATLETVLSSLTFEGEVRYLLTTPNHGMTLSRKGDLYTFYDSNIGYVRFDSQEKVGAFIRAHLDLKHGLGTYYGLTDATTVYVSGYTNSDLWAFENARYFRSILSQGGAELTVDRLGALDRENGTVKSGTIGFKRTELVAMGGKYKGFAMDENTPFATADFWDQVTFDSQKLLRFIYDHEADTATINRLEALKQIGKLQTDGGIVSLADLTGGKATNHIDPLHYTILESSKQIADLYDRFSIRLKNMVDQLGLNLEEYRFKTGEVEKLADHQYKMVLVHKETGQEVPLTLDGKEFENVVSEHIATLGESSESALVLGGAGLGLMGLIRGATALRSGHGSGYDIASVVLGGKQLADAILGTVAMTVIGDTLTASGTVFSFSIEGTLANLCEQTAVRIGGTIGKLLTSVSMFLKLPLIGLNVWGLYEDVTYLNSADSGPARAVAISQLVTDSIVTALTLASFAVPEVAIPALIVGAVGMGVTAIVQNLANAHDRYYKLTEWQDRLREIASSYSPVPNTRNRNLADLSKNQLCGDVRLVLSDDRKNPHQLTYTKSCDTAIRYGHHPEKSPQEVRNAIGYGYSYTSPIGPFAREEFFDPIRSPFNIGWGLIDRVILGYGSRYQLMTQVEYISDWLLYDSRNGRASGGYWETFYTRANYNSIQQDGASCTVIGNSLDNTFITPDIVNWSDAREASYIIEQHANYQFNITTGAGNNVVVLGQTGRYLLDGGSGNNTLDLSQVQLNLNVDLDITGYQPVYMGNDRYSNCIKVAVSNFNIVRCSLSNFELHREVVVKGQSNKPNVFVLGRMSRVSVYGRGGGNTYILNKISNRSAEFRQIINLYIQAPVSGNTDVSVERVYFEEYKLADLNNVTFSLTGGVKPVLTLEGLALQLIHIGGCKVHDNAVSNVQFSTLDGFSFYYDHKLKKGVVTQVDYEKWKEYNQDQEGINSGHWYRTRYFNFDLFETLYKNKFVVADQVVCINNMGTIYLKLSTKKAILLVNLKTKVTTIPGEFKDFAWTIALNHSAGTILIPSYMCNLQKPLIVFETHSLSGNKSTIDFSDFESTYTFSARRERNSLLIRILNRSNSNKTVTLLFKDVYNQDINQTIANTNVLIQRSIRNKIQINALKEFCKDFTDEKLIIPFSE</sequence>
<dbReference type="RefSeq" id="WP_256552601.1">
    <property type="nucleotide sequence ID" value="NZ_CP101751.1"/>
</dbReference>
<feature type="domain" description="GT44" evidence="2">
    <location>
        <begin position="162"/>
        <end position="519"/>
    </location>
</feature>
<keyword evidence="1" id="KW-0175">Coiled coil</keyword>
<evidence type="ECO:0000313" key="4">
    <source>
        <dbReference type="Proteomes" id="UP001059844"/>
    </source>
</evidence>
<dbReference type="EMBL" id="CP101751">
    <property type="protein sequence ID" value="UUC46947.1"/>
    <property type="molecule type" value="Genomic_DNA"/>
</dbReference>
<evidence type="ECO:0000256" key="1">
    <source>
        <dbReference type="SAM" id="Coils"/>
    </source>
</evidence>
<name>A0ABY5IVU2_9FLAO</name>
<proteinExistence type="predicted"/>
<dbReference type="Proteomes" id="UP001059844">
    <property type="component" value="Chromosome"/>
</dbReference>
<evidence type="ECO:0000313" key="3">
    <source>
        <dbReference type="EMBL" id="UUC46947.1"/>
    </source>
</evidence>
<accession>A0ABY5IVU2</accession>
<dbReference type="InterPro" id="IPR024770">
    <property type="entry name" value="TcdA/TcdB_cat"/>
</dbReference>
<dbReference type="Pfam" id="PF12919">
    <property type="entry name" value="TcdA_TcdB"/>
    <property type="match status" value="1"/>
</dbReference>
<dbReference type="CDD" id="cd20495">
    <property type="entry name" value="C58_PaToxP-like"/>
    <property type="match status" value="1"/>
</dbReference>